<evidence type="ECO:0008006" key="3">
    <source>
        <dbReference type="Google" id="ProtNLM"/>
    </source>
</evidence>
<dbReference type="AlphaFoldDB" id="A0A4V2QED7"/>
<dbReference type="Proteomes" id="UP000295455">
    <property type="component" value="Unassembled WGS sequence"/>
</dbReference>
<protein>
    <recommendedName>
        <fullName evidence="3">Deoxyribose-phosphate aldolase</fullName>
    </recommendedName>
</protein>
<dbReference type="PROSITE" id="PS51257">
    <property type="entry name" value="PROKAR_LIPOPROTEIN"/>
    <property type="match status" value="1"/>
</dbReference>
<evidence type="ECO:0000313" key="2">
    <source>
        <dbReference type="Proteomes" id="UP000295455"/>
    </source>
</evidence>
<reference evidence="1 2" key="1">
    <citation type="submission" date="2019-03" db="EMBL/GenBank/DDBJ databases">
        <title>Genomic Encyclopedia of Type Strains, Phase IV (KMG-IV): sequencing the most valuable type-strain genomes for metagenomic binning, comparative biology and taxonomic classification.</title>
        <authorList>
            <person name="Goeker M."/>
        </authorList>
    </citation>
    <scope>NUCLEOTIDE SEQUENCE [LARGE SCALE GENOMIC DNA]</scope>
    <source>
        <strain evidence="1 2">DSM 18792</strain>
    </source>
</reference>
<accession>A0A4V2QED7</accession>
<comment type="caution">
    <text evidence="1">The sequence shown here is derived from an EMBL/GenBank/DDBJ whole genome shotgun (WGS) entry which is preliminary data.</text>
</comment>
<dbReference type="EMBL" id="SLUP01000002">
    <property type="protein sequence ID" value="TCL67677.1"/>
    <property type="molecule type" value="Genomic_DNA"/>
</dbReference>
<dbReference type="RefSeq" id="WP_243652180.1">
    <property type="nucleotide sequence ID" value="NZ_OX156936.1"/>
</dbReference>
<sequence length="241" mass="27508">MPKKIILLVVLTISMLSCEKEIKDATVIVRKSIEVSGGNLIKNSNIEFDFRDKHYFAKRNSNGFTLARVSDSIVDLLSNKGFERVINEHVVEVADSMIPKYAASVNSVHYFSVLPYGLDGDAVNKSYLGTSKLAGKEYYKIKITFNEEGGGEDFEDVFIYWINAETFKVDYLAYSYNEDDGVGFRFREAYNERYIKGIRFVDYNNYKPTNENVSLENLDNLFETGDLSLLSKIELKNIIVD</sequence>
<dbReference type="Pfam" id="PF20113">
    <property type="entry name" value="DUF6503"/>
    <property type="match status" value="1"/>
</dbReference>
<organism evidence="1 2">
    <name type="scientific">Mariniflexile fucanivorans</name>
    <dbReference type="NCBI Taxonomy" id="264023"/>
    <lineage>
        <taxon>Bacteria</taxon>
        <taxon>Pseudomonadati</taxon>
        <taxon>Bacteroidota</taxon>
        <taxon>Flavobacteriia</taxon>
        <taxon>Flavobacteriales</taxon>
        <taxon>Flavobacteriaceae</taxon>
        <taxon>Mariniflexile</taxon>
    </lineage>
</organism>
<gene>
    <name evidence="1" type="ORF">EV196_102237</name>
</gene>
<dbReference type="InterPro" id="IPR045444">
    <property type="entry name" value="DUF6503"/>
</dbReference>
<name>A0A4V2QED7_9FLAO</name>
<keyword evidence="2" id="KW-1185">Reference proteome</keyword>
<evidence type="ECO:0000313" key="1">
    <source>
        <dbReference type="EMBL" id="TCL67677.1"/>
    </source>
</evidence>
<proteinExistence type="predicted"/>